<dbReference type="EMBL" id="JARAKH010000032">
    <property type="protein sequence ID" value="KAK8385655.1"/>
    <property type="molecule type" value="Genomic_DNA"/>
</dbReference>
<feature type="region of interest" description="Disordered" evidence="1">
    <location>
        <begin position="117"/>
        <end position="146"/>
    </location>
</feature>
<dbReference type="AlphaFoldDB" id="A0AAW0TG97"/>
<protein>
    <submittedName>
        <fullName evidence="2">Uncharacterized protein</fullName>
    </submittedName>
</protein>
<gene>
    <name evidence="2" type="ORF">O3P69_016438</name>
</gene>
<evidence type="ECO:0000256" key="1">
    <source>
        <dbReference type="SAM" id="MobiDB-lite"/>
    </source>
</evidence>
<dbReference type="Proteomes" id="UP001487740">
    <property type="component" value="Unassembled WGS sequence"/>
</dbReference>
<feature type="region of interest" description="Disordered" evidence="1">
    <location>
        <begin position="163"/>
        <end position="206"/>
    </location>
</feature>
<reference evidence="2 3" key="1">
    <citation type="submission" date="2023-03" db="EMBL/GenBank/DDBJ databases">
        <title>High-quality genome of Scylla paramamosain provides insights in environmental adaptation.</title>
        <authorList>
            <person name="Zhang L."/>
        </authorList>
    </citation>
    <scope>NUCLEOTIDE SEQUENCE [LARGE SCALE GENOMIC DNA]</scope>
    <source>
        <strain evidence="2">LZ_2023a</strain>
        <tissue evidence="2">Muscle</tissue>
    </source>
</reference>
<name>A0AAW0TG97_SCYPA</name>
<dbReference type="EMBL" id="JARAKH010000032">
    <property type="protein sequence ID" value="KAK8385656.1"/>
    <property type="molecule type" value="Genomic_DNA"/>
</dbReference>
<evidence type="ECO:0000313" key="2">
    <source>
        <dbReference type="EMBL" id="KAK8385656.1"/>
    </source>
</evidence>
<proteinExistence type="predicted"/>
<organism evidence="2 3">
    <name type="scientific">Scylla paramamosain</name>
    <name type="common">Mud crab</name>
    <dbReference type="NCBI Taxonomy" id="85552"/>
    <lineage>
        <taxon>Eukaryota</taxon>
        <taxon>Metazoa</taxon>
        <taxon>Ecdysozoa</taxon>
        <taxon>Arthropoda</taxon>
        <taxon>Crustacea</taxon>
        <taxon>Multicrustacea</taxon>
        <taxon>Malacostraca</taxon>
        <taxon>Eumalacostraca</taxon>
        <taxon>Eucarida</taxon>
        <taxon>Decapoda</taxon>
        <taxon>Pleocyemata</taxon>
        <taxon>Brachyura</taxon>
        <taxon>Eubrachyura</taxon>
        <taxon>Portunoidea</taxon>
        <taxon>Portunidae</taxon>
        <taxon>Portuninae</taxon>
        <taxon>Scylla</taxon>
    </lineage>
</organism>
<keyword evidence="3" id="KW-1185">Reference proteome</keyword>
<comment type="caution">
    <text evidence="2">The sequence shown here is derived from an EMBL/GenBank/DDBJ whole genome shotgun (WGS) entry which is preliminary data.</text>
</comment>
<evidence type="ECO:0000313" key="3">
    <source>
        <dbReference type="Proteomes" id="UP001487740"/>
    </source>
</evidence>
<feature type="compositionally biased region" description="Polar residues" evidence="1">
    <location>
        <begin position="135"/>
        <end position="146"/>
    </location>
</feature>
<accession>A0AAW0TG97</accession>
<sequence>MAQVEEITTDLLDKKYLFSGFVLGKAEWDAATLIKVYQRLLSVHSDGFDYEEVAPQAAHHLSHICKCLRLLGIGHLAPKSQDLVDKSRALRIISALDDKISAKYKPHIAARRIRVIIKKEQKSKSHKPKPRPPTGTVQEDSQESNQENVFPVVPLPKACAPQHSCVPEKTKPKAVQIKKSQPKASVPEAAQPPTVTPESPRDFIPSGRQLQRTPVATTAMQSDNLPTGSQFENDVHYKPEPSNTSETDHDVCCKNSVTMTSETDHDVCCKNSVTMTPVSSQPAHTSHRADNTYPCCTPEPVGDGVQSVLKECVLSHCSSEACIPPVPFSQDISPQSDRGVDVEAEVLAEEKPNIIPTGHQIPRTPKIPDKMLKLYLEEDTCSSNKEMTGTLEAQNTVSPLDLPERCRESDCTQGEENRSVEQETFHMASSEPSSPVQFPLEPIRMLHITSPTKSSADSPLPVDGGLPEHYVLSPPSGYKNNKTFSKTYSESLEGKCLAVQSEFSTLKSPPINHSLEDGCLQTNMTQVKVSYSKMLTTAIHDYESPPSSGSSCGNLTVQDSFSESPVSVVRNDNSSSSVLASVVINESSSSEATLSAESPASAISNNEGTFVCNTEGTYVLGDEGTFVCNTEATYVLGNEGTFVCNSEGTYMSDTEGTFSCKSEGTHMSDTEGTFSCKSEGTYDLDNEGTFIYSSEGTYVCSNGKTRITNNERTYVCNNKSMCDEPNNLEKLMKNISIENQDYSDSMLKHGAEDDRKHLIANEKDVSVLCENLELNCSLKENASPGGWDSEVNHTEQATPLVQNVTYIMSAKKLPGKTNHNEIKVESWKDVDDSSIIPKEYLSKKHQFREKHC</sequence>